<dbReference type="NCBIfam" id="TIGR04112">
    <property type="entry name" value="seleno_YedE"/>
    <property type="match status" value="1"/>
</dbReference>
<name>A0A7W8M4A3_9FIRM</name>
<evidence type="ECO:0008006" key="4">
    <source>
        <dbReference type="Google" id="ProtNLM"/>
    </source>
</evidence>
<accession>A0A7W8M4A3</accession>
<proteinExistence type="predicted"/>
<evidence type="ECO:0000313" key="3">
    <source>
        <dbReference type="Proteomes" id="UP000543642"/>
    </source>
</evidence>
<keyword evidence="1" id="KW-0472">Membrane</keyword>
<feature type="transmembrane region" description="Helical" evidence="1">
    <location>
        <begin position="9"/>
        <end position="28"/>
    </location>
</feature>
<feature type="transmembrane region" description="Helical" evidence="1">
    <location>
        <begin position="299"/>
        <end position="320"/>
    </location>
</feature>
<feature type="transmembrane region" description="Helical" evidence="1">
    <location>
        <begin position="90"/>
        <end position="113"/>
    </location>
</feature>
<evidence type="ECO:0000313" key="2">
    <source>
        <dbReference type="EMBL" id="MBB5263933.1"/>
    </source>
</evidence>
<reference evidence="2 3" key="1">
    <citation type="submission" date="2020-08" db="EMBL/GenBank/DDBJ databases">
        <title>Genomic Encyclopedia of Type Strains, Phase IV (KMG-IV): sequencing the most valuable type-strain genomes for metagenomic binning, comparative biology and taxonomic classification.</title>
        <authorList>
            <person name="Goeker M."/>
        </authorList>
    </citation>
    <scope>NUCLEOTIDE SEQUENCE [LARGE SCALE GENOMIC DNA]</scope>
    <source>
        <strain evidence="2 3">DSM 106146</strain>
    </source>
</reference>
<feature type="transmembrane region" description="Helical" evidence="1">
    <location>
        <begin position="267"/>
        <end position="287"/>
    </location>
</feature>
<sequence length="354" mass="36959">MKRFMSQNGIILLTGVVIGIAALTLTFLGNPANMGFCIACFLRDISGALKLHSTATVQYFRPEIVGIIAGAAVTAFAAKEFKGKGGSSPVVRFILGAFVMIGALMFLGCPLRMVIRIGGGDFNAILGLIGFVAGILEGIIFLKKGFTLNRAYRQSKGEALGLPAVFVILFVFTLVFPAAFQVSAEGPGSMHPLWIVSLVAGLVVGGLCQRSRMCMVGGIRNSVMFKDFSLIMGFAAIIVTVVIGNLILGSFHPGFAGQPVAHSDGLWNFLGMALVGWMSILLGGCPLRQLILAGEGNTDSAVTVIGMIAGAAFCHNFGLASSADGPTFNGKVAVILGFAVAAAVSAAFTWRKEK</sequence>
<gene>
    <name evidence="2" type="ORF">HNP82_001038</name>
</gene>
<feature type="transmembrane region" description="Helical" evidence="1">
    <location>
        <begin position="192"/>
        <end position="208"/>
    </location>
</feature>
<keyword evidence="3" id="KW-1185">Reference proteome</keyword>
<dbReference type="EMBL" id="JACHFW010000003">
    <property type="protein sequence ID" value="MBB5263933.1"/>
    <property type="molecule type" value="Genomic_DNA"/>
</dbReference>
<feature type="transmembrane region" description="Helical" evidence="1">
    <location>
        <begin position="332"/>
        <end position="350"/>
    </location>
</feature>
<dbReference type="AlphaFoldDB" id="A0A7W8M4A3"/>
<protein>
    <recommendedName>
        <fullName evidence="4">YedE-related selenium metabolism membrane protein</fullName>
    </recommendedName>
</protein>
<dbReference type="InterPro" id="IPR007272">
    <property type="entry name" value="Sulf_transp_TsuA/YedE"/>
</dbReference>
<dbReference type="Pfam" id="PF04143">
    <property type="entry name" value="Sulf_transp"/>
    <property type="match status" value="1"/>
</dbReference>
<dbReference type="RefSeq" id="WP_207720564.1">
    <property type="nucleotide sequence ID" value="NZ_JACHFW010000003.1"/>
</dbReference>
<organism evidence="2 3">
    <name type="scientific">Catenibacillus scindens</name>
    <dbReference type="NCBI Taxonomy" id="673271"/>
    <lineage>
        <taxon>Bacteria</taxon>
        <taxon>Bacillati</taxon>
        <taxon>Bacillota</taxon>
        <taxon>Clostridia</taxon>
        <taxon>Lachnospirales</taxon>
        <taxon>Lachnospiraceae</taxon>
        <taxon>Catenibacillus</taxon>
    </lineage>
</organism>
<feature type="transmembrane region" description="Helical" evidence="1">
    <location>
        <begin position="228"/>
        <end position="247"/>
    </location>
</feature>
<evidence type="ECO:0000256" key="1">
    <source>
        <dbReference type="SAM" id="Phobius"/>
    </source>
</evidence>
<dbReference type="InterPro" id="IPR026366">
    <property type="entry name" value="Seleno_YedE"/>
</dbReference>
<feature type="transmembrane region" description="Helical" evidence="1">
    <location>
        <begin position="59"/>
        <end position="78"/>
    </location>
</feature>
<feature type="transmembrane region" description="Helical" evidence="1">
    <location>
        <begin position="125"/>
        <end position="142"/>
    </location>
</feature>
<comment type="caution">
    <text evidence="2">The sequence shown here is derived from an EMBL/GenBank/DDBJ whole genome shotgun (WGS) entry which is preliminary data.</text>
</comment>
<keyword evidence="1" id="KW-1133">Transmembrane helix</keyword>
<dbReference type="Proteomes" id="UP000543642">
    <property type="component" value="Unassembled WGS sequence"/>
</dbReference>
<keyword evidence="1" id="KW-0812">Transmembrane</keyword>
<feature type="transmembrane region" description="Helical" evidence="1">
    <location>
        <begin position="162"/>
        <end position="180"/>
    </location>
</feature>